<feature type="transmembrane region" description="Helical" evidence="2">
    <location>
        <begin position="69"/>
        <end position="89"/>
    </location>
</feature>
<dbReference type="PROSITE" id="PS51318">
    <property type="entry name" value="TAT"/>
    <property type="match status" value="1"/>
</dbReference>
<dbReference type="GO" id="GO:0005737">
    <property type="term" value="C:cytoplasm"/>
    <property type="evidence" value="ECO:0007669"/>
    <property type="project" value="TreeGrafter"/>
</dbReference>
<evidence type="ECO:0000256" key="2">
    <source>
        <dbReference type="SAM" id="Phobius"/>
    </source>
</evidence>
<evidence type="ECO:0000313" key="5">
    <source>
        <dbReference type="Proteomes" id="UP000516148"/>
    </source>
</evidence>
<accession>A0A7H0LM13</accession>
<keyword evidence="2" id="KW-0472">Membrane</keyword>
<dbReference type="PANTHER" id="PTHR43625">
    <property type="entry name" value="AFLATOXIN B1 ALDEHYDE REDUCTASE"/>
    <property type="match status" value="1"/>
</dbReference>
<sequence length="394" mass="42185">MTHRSDPTSSSEGTGNSRRDILTMAGLAGSALAVGAPLSAAAQRAPAARPASAASVTTSRGAIGKTRKLGALEVSSIGLGCMVGSAYFLPFPGRQRMISVIRDAVERGVTFFDTAEVYGPFTNEEVVGEALAPFRNKVAIATKFGFAFRDGKETGRNSRPDHIKQAVEGSLRRLKVDAIDLLYQHRVDPDVPIEDVAGAVKDLIQAGKVKHYGLSEPGPNTLRRAHAELPVSAVQNEYSLLERSPEGQILSICEELGIGFVPWGPLARGFLTGRFGEGTRFASDDWRSTIPRFFPDNMKGNMALFAVVDAWAKRKGITPAQFSLAWLMAQKPWIVPIPGTTDPWHLAENLGAAAVTFSTADLQQIAADLARAPVIGPRVLDPSTSANGVEARQR</sequence>
<evidence type="ECO:0000259" key="3">
    <source>
        <dbReference type="Pfam" id="PF00248"/>
    </source>
</evidence>
<dbReference type="AlphaFoldDB" id="A0A7H0LM13"/>
<dbReference type="InterPro" id="IPR036812">
    <property type="entry name" value="NAD(P)_OxRdtase_dom_sf"/>
</dbReference>
<dbReference type="Gene3D" id="3.20.20.100">
    <property type="entry name" value="NADP-dependent oxidoreductase domain"/>
    <property type="match status" value="1"/>
</dbReference>
<feature type="domain" description="NADP-dependent oxidoreductase" evidence="3">
    <location>
        <begin position="94"/>
        <end position="366"/>
    </location>
</feature>
<dbReference type="EMBL" id="CP061038">
    <property type="protein sequence ID" value="QNQ10716.1"/>
    <property type="molecule type" value="Genomic_DNA"/>
</dbReference>
<keyword evidence="1" id="KW-0560">Oxidoreductase</keyword>
<dbReference type="PANTHER" id="PTHR43625:SF77">
    <property type="entry name" value="ALDO-KETO REDUCTASE"/>
    <property type="match status" value="1"/>
</dbReference>
<keyword evidence="5" id="KW-1185">Reference proteome</keyword>
<name>A0A7H0LM13_9SPHN</name>
<dbReference type="CDD" id="cd19078">
    <property type="entry name" value="AKR_AKR13C1_2"/>
    <property type="match status" value="1"/>
</dbReference>
<evidence type="ECO:0000256" key="1">
    <source>
        <dbReference type="ARBA" id="ARBA00023002"/>
    </source>
</evidence>
<dbReference type="Proteomes" id="UP000516148">
    <property type="component" value="Chromosome"/>
</dbReference>
<organism evidence="4 5">
    <name type="scientific">Sphingomonas alpina</name>
    <dbReference type="NCBI Taxonomy" id="653931"/>
    <lineage>
        <taxon>Bacteria</taxon>
        <taxon>Pseudomonadati</taxon>
        <taxon>Pseudomonadota</taxon>
        <taxon>Alphaproteobacteria</taxon>
        <taxon>Sphingomonadales</taxon>
        <taxon>Sphingomonadaceae</taxon>
        <taxon>Sphingomonas</taxon>
    </lineage>
</organism>
<dbReference type="Pfam" id="PF00248">
    <property type="entry name" value="Aldo_ket_red"/>
    <property type="match status" value="1"/>
</dbReference>
<gene>
    <name evidence="4" type="ORF">H3Z74_05835</name>
</gene>
<dbReference type="GO" id="GO:0016491">
    <property type="term" value="F:oxidoreductase activity"/>
    <property type="evidence" value="ECO:0007669"/>
    <property type="project" value="UniProtKB-KW"/>
</dbReference>
<evidence type="ECO:0000313" key="4">
    <source>
        <dbReference type="EMBL" id="QNQ10716.1"/>
    </source>
</evidence>
<dbReference type="InterPro" id="IPR050791">
    <property type="entry name" value="Aldo-Keto_reductase"/>
</dbReference>
<dbReference type="InterPro" id="IPR006311">
    <property type="entry name" value="TAT_signal"/>
</dbReference>
<proteinExistence type="predicted"/>
<protein>
    <submittedName>
        <fullName evidence="4">Aldo/keto reductase</fullName>
    </submittedName>
</protein>
<keyword evidence="2" id="KW-1133">Transmembrane helix</keyword>
<dbReference type="KEGG" id="spap:H3Z74_05835"/>
<keyword evidence="2" id="KW-0812">Transmembrane</keyword>
<reference evidence="4 5" key="1">
    <citation type="submission" date="2020-09" db="EMBL/GenBank/DDBJ databases">
        <title>Sphingomonas sp., a new species isolated from pork steak.</title>
        <authorList>
            <person name="Heidler von Heilborn D."/>
        </authorList>
    </citation>
    <scope>NUCLEOTIDE SEQUENCE [LARGE SCALE GENOMIC DNA]</scope>
    <source>
        <strain evidence="5">S8-3T</strain>
    </source>
</reference>
<dbReference type="SUPFAM" id="SSF51430">
    <property type="entry name" value="NAD(P)-linked oxidoreductase"/>
    <property type="match status" value="1"/>
</dbReference>
<dbReference type="InterPro" id="IPR023210">
    <property type="entry name" value="NADP_OxRdtase_dom"/>
</dbReference>